<keyword evidence="3" id="KW-0285">Flavoprotein</keyword>
<dbReference type="InterPro" id="IPR036188">
    <property type="entry name" value="FAD/NAD-bd_sf"/>
</dbReference>
<evidence type="ECO:0000256" key="2">
    <source>
        <dbReference type="ARBA" id="ARBA00007801"/>
    </source>
</evidence>
<dbReference type="PANTHER" id="PTHR43004:SF19">
    <property type="entry name" value="BINDING MONOOXYGENASE, PUTATIVE (JCVI)-RELATED"/>
    <property type="match status" value="1"/>
</dbReference>
<organism evidence="6 7">
    <name type="scientific">Faunimonas pinastri</name>
    <dbReference type="NCBI Taxonomy" id="1855383"/>
    <lineage>
        <taxon>Bacteria</taxon>
        <taxon>Pseudomonadati</taxon>
        <taxon>Pseudomonadota</taxon>
        <taxon>Alphaproteobacteria</taxon>
        <taxon>Hyphomicrobiales</taxon>
        <taxon>Afifellaceae</taxon>
        <taxon>Faunimonas</taxon>
    </lineage>
</organism>
<evidence type="ECO:0000256" key="4">
    <source>
        <dbReference type="ARBA" id="ARBA00022827"/>
    </source>
</evidence>
<dbReference type="STRING" id="1855383.SAMN05216548_11189"/>
<evidence type="ECO:0000313" key="6">
    <source>
        <dbReference type="EMBL" id="SER10535.1"/>
    </source>
</evidence>
<dbReference type="Gene3D" id="3.40.30.120">
    <property type="match status" value="1"/>
</dbReference>
<dbReference type="InterPro" id="IPR050641">
    <property type="entry name" value="RIFMO-like"/>
</dbReference>
<dbReference type="InterPro" id="IPR002938">
    <property type="entry name" value="FAD-bd"/>
</dbReference>
<protein>
    <submittedName>
        <fullName evidence="6">2-polyprenyl-6-methoxyphenol hydroxylase</fullName>
    </submittedName>
</protein>
<dbReference type="EMBL" id="FOFG01000011">
    <property type="protein sequence ID" value="SER10535.1"/>
    <property type="molecule type" value="Genomic_DNA"/>
</dbReference>
<dbReference type="Pfam" id="PF01494">
    <property type="entry name" value="FAD_binding_3"/>
    <property type="match status" value="1"/>
</dbReference>
<dbReference type="SUPFAM" id="SSF52833">
    <property type="entry name" value="Thioredoxin-like"/>
    <property type="match status" value="1"/>
</dbReference>
<evidence type="ECO:0000256" key="3">
    <source>
        <dbReference type="ARBA" id="ARBA00022630"/>
    </source>
</evidence>
<comment type="cofactor">
    <cofactor evidence="1">
        <name>FAD</name>
        <dbReference type="ChEBI" id="CHEBI:57692"/>
    </cofactor>
</comment>
<comment type="similarity">
    <text evidence="2">Belongs to the PheA/TfdB FAD monooxygenase family.</text>
</comment>
<keyword evidence="7" id="KW-1185">Reference proteome</keyword>
<keyword evidence="4" id="KW-0274">FAD</keyword>
<proteinExistence type="inferred from homology"/>
<evidence type="ECO:0000256" key="1">
    <source>
        <dbReference type="ARBA" id="ARBA00001974"/>
    </source>
</evidence>
<dbReference type="PRINTS" id="PR00420">
    <property type="entry name" value="RNGMNOXGNASE"/>
</dbReference>
<dbReference type="AlphaFoldDB" id="A0A1H9LHE1"/>
<dbReference type="InterPro" id="IPR036249">
    <property type="entry name" value="Thioredoxin-like_sf"/>
</dbReference>
<reference evidence="6 7" key="1">
    <citation type="submission" date="2016-10" db="EMBL/GenBank/DDBJ databases">
        <authorList>
            <person name="de Groot N.N."/>
        </authorList>
    </citation>
    <scope>NUCLEOTIDE SEQUENCE [LARGE SCALE GENOMIC DNA]</scope>
    <source>
        <strain evidence="6 7">A52C2</strain>
    </source>
</reference>
<accession>A0A1H9LHE1</accession>
<sequence length="557" mass="60038">MSVDRSEGDACEVLVVGAGPTGLMAASLLKRRGIDVRIVDSRAEPSRESRAFALSARSLELFASLELAEKLFDEGVINSSVELFISGKRVGGLDFDRTHAEDTPFSFILMIPQARTEAVLIEALGEAGLEVERGLEVTGFEQDADMVRVHAKGSGGEAKTLRAAFVIGADGAHSIVRHTLGLSFEGAKYPQSFLLGDVEVDWALDHDRFRVFMHGERIGLFFPLKGSRLSRVMTTDLSAPPASDDPAVASALDLGELAASFAQATSLQVRLKNAAWLTRFRTHHRGVDRYREGRVFVAGDAGHIHSPAGGQGMNTGLQDAANLAWKLAAMIRDGAEDALLDTYGSERLPVAKEVLRFTDELFTTVAGQSGWRARLRDLLAPAILGPATSLDFIQGKAFRKFAQIDIAYPAGRFVGQGEADGQTTGPGPGKRAPNAQLSRHQDVFDLLAGYSFHVLALSRKRLDEAEASAIKRGMTALGAAGVETHVVARLASGRCEGIHVPERADVFERYGLETEEAQAVLLIRPDGYVAWRGEGLDLESCRAFLGRFRVAAMIGAE</sequence>
<dbReference type="GO" id="GO:0016709">
    <property type="term" value="F:oxidoreductase activity, acting on paired donors, with incorporation or reduction of molecular oxygen, NAD(P)H as one donor, and incorporation of one atom of oxygen"/>
    <property type="evidence" value="ECO:0007669"/>
    <property type="project" value="UniProtKB-ARBA"/>
</dbReference>
<dbReference type="Gene3D" id="3.50.50.60">
    <property type="entry name" value="FAD/NAD(P)-binding domain"/>
    <property type="match status" value="1"/>
</dbReference>
<dbReference type="GO" id="GO:0071949">
    <property type="term" value="F:FAD binding"/>
    <property type="evidence" value="ECO:0007669"/>
    <property type="project" value="InterPro"/>
</dbReference>
<feature type="domain" description="FAD-binding" evidence="5">
    <location>
        <begin position="11"/>
        <end position="358"/>
    </location>
</feature>
<evidence type="ECO:0000313" key="7">
    <source>
        <dbReference type="Proteomes" id="UP000199647"/>
    </source>
</evidence>
<evidence type="ECO:0000259" key="5">
    <source>
        <dbReference type="Pfam" id="PF01494"/>
    </source>
</evidence>
<dbReference type="Gene3D" id="3.30.70.2450">
    <property type="match status" value="1"/>
</dbReference>
<dbReference type="PANTHER" id="PTHR43004">
    <property type="entry name" value="TRK SYSTEM POTASSIUM UPTAKE PROTEIN"/>
    <property type="match status" value="1"/>
</dbReference>
<dbReference type="Proteomes" id="UP000199647">
    <property type="component" value="Unassembled WGS sequence"/>
</dbReference>
<dbReference type="SUPFAM" id="SSF51905">
    <property type="entry name" value="FAD/NAD(P)-binding domain"/>
    <property type="match status" value="1"/>
</dbReference>
<name>A0A1H9LHE1_9HYPH</name>
<dbReference type="Pfam" id="PF21274">
    <property type="entry name" value="Rng_hyd_C"/>
    <property type="match status" value="1"/>
</dbReference>
<dbReference type="RefSeq" id="WP_092497792.1">
    <property type="nucleotide sequence ID" value="NZ_FOFG01000011.1"/>
</dbReference>
<gene>
    <name evidence="6" type="ORF">SAMN05216548_11189</name>
</gene>
<dbReference type="OrthoDB" id="9791689at2"/>